<feature type="region of interest" description="Disordered" evidence="1">
    <location>
        <begin position="13"/>
        <end position="44"/>
    </location>
</feature>
<sequence length="321" mass="35034">MRKLMDYWRRIDERQTKYEREKGNPMDSVLSSSDSPEKLHTWSDTSTNSLDLRAISNFMANKDSAMASERPQFLSLSSMQESNLLRQQIAKAAAANGPRKASTSQDNAKDDADPSNHEQNEATVTLQSIAASREQRPALADLDWNQGDQRLATPPKTIPIDKPSHTDSSDVPRDAAPEPYGSLQSDFSGVSSATGATSCYYTSNMTASELQNEESFSMTNEGDDDTGSSTGSESCSSEGSDDDSRASPAPASAKPSDLQSYDESSLTGQAAEEGRRFMMEELGLSGDDQTIVVVSKRLLYCIYGNMFFSLTVTSLFFSVHN</sequence>
<feature type="region of interest" description="Disordered" evidence="1">
    <location>
        <begin position="140"/>
        <end position="190"/>
    </location>
</feature>
<organism evidence="3 4">
    <name type="scientific">Umbelopsis ramanniana AG</name>
    <dbReference type="NCBI Taxonomy" id="1314678"/>
    <lineage>
        <taxon>Eukaryota</taxon>
        <taxon>Fungi</taxon>
        <taxon>Fungi incertae sedis</taxon>
        <taxon>Mucoromycota</taxon>
        <taxon>Mucoromycotina</taxon>
        <taxon>Umbelopsidomycetes</taxon>
        <taxon>Umbelopsidales</taxon>
        <taxon>Umbelopsidaceae</taxon>
        <taxon>Umbelopsis</taxon>
    </lineage>
</organism>
<comment type="caution">
    <text evidence="3">The sequence shown here is derived from an EMBL/GenBank/DDBJ whole genome shotgun (WGS) entry which is preliminary data.</text>
</comment>
<feature type="compositionally biased region" description="Basic and acidic residues" evidence="1">
    <location>
        <begin position="13"/>
        <end position="24"/>
    </location>
</feature>
<evidence type="ECO:0000256" key="1">
    <source>
        <dbReference type="SAM" id="MobiDB-lite"/>
    </source>
</evidence>
<keyword evidence="2" id="KW-1133">Transmembrane helix</keyword>
<keyword evidence="2" id="KW-0812">Transmembrane</keyword>
<proteinExistence type="predicted"/>
<reference evidence="3" key="1">
    <citation type="submission" date="2021-06" db="EMBL/GenBank/DDBJ databases">
        <authorList>
            <consortium name="DOE Joint Genome Institute"/>
            <person name="Mondo S.J."/>
            <person name="Amses K.R."/>
            <person name="Simmons D.R."/>
            <person name="Longcore J.E."/>
            <person name="Seto K."/>
            <person name="Alves G.H."/>
            <person name="Bonds A.E."/>
            <person name="Quandt C.A."/>
            <person name="Davis W.J."/>
            <person name="Chang Y."/>
            <person name="Letcher P.M."/>
            <person name="Powell M.J."/>
            <person name="Kuo A."/>
            <person name="Labutti K."/>
            <person name="Pangilinan J."/>
            <person name="Andreopoulos W."/>
            <person name="Tritt A."/>
            <person name="Riley R."/>
            <person name="Hundley H."/>
            <person name="Johnson J."/>
            <person name="Lipzen A."/>
            <person name="Barry K."/>
            <person name="Berbee M.L."/>
            <person name="Buchler N.E."/>
            <person name="Grigoriev I.V."/>
            <person name="Spatafora J.W."/>
            <person name="Stajich J.E."/>
            <person name="James T.Y."/>
        </authorList>
    </citation>
    <scope>NUCLEOTIDE SEQUENCE</scope>
    <source>
        <strain evidence="3">AG</strain>
    </source>
</reference>
<feature type="compositionally biased region" description="Basic and acidic residues" evidence="1">
    <location>
        <begin position="162"/>
        <end position="176"/>
    </location>
</feature>
<gene>
    <name evidence="3" type="ORF">K450DRAFT_258604</name>
</gene>
<feature type="compositionally biased region" description="Low complexity" evidence="1">
    <location>
        <begin position="227"/>
        <end position="238"/>
    </location>
</feature>
<feature type="compositionally biased region" description="Polar residues" evidence="1">
    <location>
        <begin position="258"/>
        <end position="268"/>
    </location>
</feature>
<name>A0AAD5E5K4_UMBRA</name>
<feature type="compositionally biased region" description="Low complexity" evidence="1">
    <location>
        <begin position="246"/>
        <end position="257"/>
    </location>
</feature>
<dbReference type="RefSeq" id="XP_051441044.1">
    <property type="nucleotide sequence ID" value="XM_051591870.1"/>
</dbReference>
<protein>
    <submittedName>
        <fullName evidence="3">Uncharacterized protein</fullName>
    </submittedName>
</protein>
<dbReference type="AlphaFoldDB" id="A0AAD5E5K4"/>
<dbReference type="EMBL" id="MU620963">
    <property type="protein sequence ID" value="KAI8576040.1"/>
    <property type="molecule type" value="Genomic_DNA"/>
</dbReference>
<dbReference type="GeneID" id="75917213"/>
<feature type="region of interest" description="Disordered" evidence="1">
    <location>
        <begin position="214"/>
        <end position="269"/>
    </location>
</feature>
<keyword evidence="4" id="KW-1185">Reference proteome</keyword>
<evidence type="ECO:0000313" key="3">
    <source>
        <dbReference type="EMBL" id="KAI8576040.1"/>
    </source>
</evidence>
<dbReference type="Proteomes" id="UP001206595">
    <property type="component" value="Unassembled WGS sequence"/>
</dbReference>
<accession>A0AAD5E5K4</accession>
<feature type="transmembrane region" description="Helical" evidence="2">
    <location>
        <begin position="298"/>
        <end position="319"/>
    </location>
</feature>
<evidence type="ECO:0000313" key="4">
    <source>
        <dbReference type="Proteomes" id="UP001206595"/>
    </source>
</evidence>
<feature type="region of interest" description="Disordered" evidence="1">
    <location>
        <begin position="90"/>
        <end position="121"/>
    </location>
</feature>
<feature type="compositionally biased region" description="Basic and acidic residues" evidence="1">
    <location>
        <begin position="107"/>
        <end position="120"/>
    </location>
</feature>
<keyword evidence="2" id="KW-0472">Membrane</keyword>
<evidence type="ECO:0000256" key="2">
    <source>
        <dbReference type="SAM" id="Phobius"/>
    </source>
</evidence>
<reference evidence="3" key="2">
    <citation type="journal article" date="2022" name="Proc. Natl. Acad. Sci. U.S.A.">
        <title>Diploid-dominant life cycles characterize the early evolution of Fungi.</title>
        <authorList>
            <person name="Amses K.R."/>
            <person name="Simmons D.R."/>
            <person name="Longcore J.E."/>
            <person name="Mondo S.J."/>
            <person name="Seto K."/>
            <person name="Jeronimo G.H."/>
            <person name="Bonds A.E."/>
            <person name="Quandt C.A."/>
            <person name="Davis W.J."/>
            <person name="Chang Y."/>
            <person name="Federici B.A."/>
            <person name="Kuo A."/>
            <person name="LaButti K."/>
            <person name="Pangilinan J."/>
            <person name="Andreopoulos W."/>
            <person name="Tritt A."/>
            <person name="Riley R."/>
            <person name="Hundley H."/>
            <person name="Johnson J."/>
            <person name="Lipzen A."/>
            <person name="Barry K."/>
            <person name="Lang B.F."/>
            <person name="Cuomo C.A."/>
            <person name="Buchler N.E."/>
            <person name="Grigoriev I.V."/>
            <person name="Spatafora J.W."/>
            <person name="Stajich J.E."/>
            <person name="James T.Y."/>
        </authorList>
    </citation>
    <scope>NUCLEOTIDE SEQUENCE</scope>
    <source>
        <strain evidence="3">AG</strain>
    </source>
</reference>